<organism evidence="12 13">
    <name type="scientific">Pusillimonas noertemannii</name>
    <dbReference type="NCBI Taxonomy" id="305977"/>
    <lineage>
        <taxon>Bacteria</taxon>
        <taxon>Pseudomonadati</taxon>
        <taxon>Pseudomonadota</taxon>
        <taxon>Betaproteobacteria</taxon>
        <taxon>Burkholderiales</taxon>
        <taxon>Alcaligenaceae</taxon>
        <taxon>Pusillimonas</taxon>
    </lineage>
</organism>
<evidence type="ECO:0000256" key="6">
    <source>
        <dbReference type="ARBA" id="ARBA00022490"/>
    </source>
</evidence>
<evidence type="ECO:0000256" key="1">
    <source>
        <dbReference type="ARBA" id="ARBA00003041"/>
    </source>
</evidence>
<dbReference type="Pfam" id="PF02108">
    <property type="entry name" value="FliH"/>
    <property type="match status" value="1"/>
</dbReference>
<keyword evidence="12" id="KW-0966">Cell projection</keyword>
<dbReference type="PRINTS" id="PR01003">
    <property type="entry name" value="FLGFLIH"/>
</dbReference>
<keyword evidence="12" id="KW-0282">Flagellum</keyword>
<keyword evidence="9" id="KW-1006">Bacterial flagellum protein export</keyword>
<keyword evidence="6" id="KW-0963">Cytoplasm</keyword>
<dbReference type="AlphaFoldDB" id="A0A2U1CSN0"/>
<feature type="region of interest" description="Disordered" evidence="10">
    <location>
        <begin position="27"/>
        <end position="51"/>
    </location>
</feature>
<dbReference type="OrthoDB" id="5296952at2"/>
<comment type="caution">
    <text evidence="12">The sequence shown here is derived from an EMBL/GenBank/DDBJ whole genome shotgun (WGS) entry which is preliminary data.</text>
</comment>
<dbReference type="GO" id="GO:0005829">
    <property type="term" value="C:cytosol"/>
    <property type="evidence" value="ECO:0007669"/>
    <property type="project" value="TreeGrafter"/>
</dbReference>
<accession>A0A2U1CSN0</accession>
<gene>
    <name evidence="12" type="ORF">C7440_1310</name>
</gene>
<evidence type="ECO:0000256" key="10">
    <source>
        <dbReference type="SAM" id="MobiDB-lite"/>
    </source>
</evidence>
<comment type="similarity">
    <text evidence="3">Belongs to the FliH family.</text>
</comment>
<dbReference type="RefSeq" id="WP_116517847.1">
    <property type="nucleotide sequence ID" value="NZ_JACCEX010000008.1"/>
</dbReference>
<evidence type="ECO:0000256" key="8">
    <source>
        <dbReference type="ARBA" id="ARBA00022927"/>
    </source>
</evidence>
<feature type="compositionally biased region" description="Acidic residues" evidence="10">
    <location>
        <begin position="27"/>
        <end position="36"/>
    </location>
</feature>
<keyword evidence="5" id="KW-0813">Transport</keyword>
<proteinExistence type="inferred from homology"/>
<dbReference type="GO" id="GO:0009288">
    <property type="term" value="C:bacterial-type flagellum"/>
    <property type="evidence" value="ECO:0007669"/>
    <property type="project" value="InterPro"/>
</dbReference>
<evidence type="ECO:0000256" key="2">
    <source>
        <dbReference type="ARBA" id="ARBA00004496"/>
    </source>
</evidence>
<dbReference type="GO" id="GO:0071973">
    <property type="term" value="P:bacterial-type flagellum-dependent cell motility"/>
    <property type="evidence" value="ECO:0007669"/>
    <property type="project" value="InterPro"/>
</dbReference>
<evidence type="ECO:0000313" key="13">
    <source>
        <dbReference type="Proteomes" id="UP000246145"/>
    </source>
</evidence>
<dbReference type="EMBL" id="QEKO01000001">
    <property type="protein sequence ID" value="PVY68896.1"/>
    <property type="molecule type" value="Genomic_DNA"/>
</dbReference>
<keyword evidence="12" id="KW-0969">Cilium</keyword>
<dbReference type="PANTHER" id="PTHR34982:SF1">
    <property type="entry name" value="FLAGELLAR ASSEMBLY PROTEIN FLIH"/>
    <property type="match status" value="1"/>
</dbReference>
<comment type="function">
    <text evidence="1">Needed for flagellar regrowth and assembly.</text>
</comment>
<name>A0A2U1CSN0_9BURK</name>
<evidence type="ECO:0000256" key="9">
    <source>
        <dbReference type="ARBA" id="ARBA00023225"/>
    </source>
</evidence>
<evidence type="ECO:0000256" key="4">
    <source>
        <dbReference type="ARBA" id="ARBA00016507"/>
    </source>
</evidence>
<comment type="subcellular location">
    <subcellularLocation>
        <location evidence="2">Cytoplasm</location>
    </subcellularLocation>
</comment>
<keyword evidence="8" id="KW-0653">Protein transport</keyword>
<reference evidence="12 13" key="1">
    <citation type="submission" date="2018-04" db="EMBL/GenBank/DDBJ databases">
        <title>Genomic Encyclopedia of Type Strains, Phase IV (KMG-IV): sequencing the most valuable type-strain genomes for metagenomic binning, comparative biology and taxonomic classification.</title>
        <authorList>
            <person name="Goeker M."/>
        </authorList>
    </citation>
    <scope>NUCLEOTIDE SEQUENCE [LARGE SCALE GENOMIC DNA]</scope>
    <source>
        <strain evidence="12 13">DSM 10065</strain>
    </source>
</reference>
<dbReference type="Proteomes" id="UP000246145">
    <property type="component" value="Unassembled WGS sequence"/>
</dbReference>
<evidence type="ECO:0000259" key="11">
    <source>
        <dbReference type="Pfam" id="PF02108"/>
    </source>
</evidence>
<dbReference type="GO" id="GO:0003774">
    <property type="term" value="F:cytoskeletal motor activity"/>
    <property type="evidence" value="ECO:0007669"/>
    <property type="project" value="InterPro"/>
</dbReference>
<dbReference type="STRING" id="1231391.GCA_000308195_02716"/>
<evidence type="ECO:0000313" key="12">
    <source>
        <dbReference type="EMBL" id="PVY68896.1"/>
    </source>
</evidence>
<keyword evidence="13" id="KW-1185">Reference proteome</keyword>
<evidence type="ECO:0000256" key="5">
    <source>
        <dbReference type="ARBA" id="ARBA00022448"/>
    </source>
</evidence>
<dbReference type="GO" id="GO:0044781">
    <property type="term" value="P:bacterial-type flagellum organization"/>
    <property type="evidence" value="ECO:0007669"/>
    <property type="project" value="UniProtKB-KW"/>
</dbReference>
<dbReference type="PANTHER" id="PTHR34982">
    <property type="entry name" value="YOP PROTEINS TRANSLOCATION PROTEIN L"/>
    <property type="match status" value="1"/>
</dbReference>
<evidence type="ECO:0000256" key="3">
    <source>
        <dbReference type="ARBA" id="ARBA00006602"/>
    </source>
</evidence>
<feature type="domain" description="Flagellar assembly protein FliH/Type III secretion system HrpE" evidence="11">
    <location>
        <begin position="111"/>
        <end position="237"/>
    </location>
</feature>
<keyword evidence="7" id="KW-1005">Bacterial flagellum biogenesis</keyword>
<dbReference type="NCBIfam" id="NF004270">
    <property type="entry name" value="PRK05687.2-1"/>
    <property type="match status" value="1"/>
</dbReference>
<sequence>MSEPARRALRAYGDQAWRRWEMESVDFADSDEDQPDDAPLALPAHLREEIARLEQQAREEGRAQGHAEGREQGFRQGLEEGRNQGMAEGHAEGFDAGMRDAQEEGRMQNDAQARRLAELLDACSAALHDVEAETGQALVRLAISIAQQVVRSTLAAEPEKILDTLRDILYMDAGQEGLLRLRLHPDDLALVQPHLDDDPAARRWRLQADPGMERGGCVAETALGNIDASLQTRWQRVVGSLGHNLPWNATP</sequence>
<evidence type="ECO:0000256" key="7">
    <source>
        <dbReference type="ARBA" id="ARBA00022795"/>
    </source>
</evidence>
<dbReference type="InterPro" id="IPR000563">
    <property type="entry name" value="Flag_FliH"/>
</dbReference>
<dbReference type="InterPro" id="IPR018035">
    <property type="entry name" value="Flagellar_FliH/T3SS_HrpE"/>
</dbReference>
<dbReference type="GO" id="GO:0015031">
    <property type="term" value="P:protein transport"/>
    <property type="evidence" value="ECO:0007669"/>
    <property type="project" value="UniProtKB-KW"/>
</dbReference>
<protein>
    <recommendedName>
        <fullName evidence="4">Flagellar assembly protein FliH</fullName>
    </recommendedName>
</protein>
<dbReference type="InterPro" id="IPR051472">
    <property type="entry name" value="T3SS_Stator/FliH"/>
</dbReference>